<reference evidence="2" key="1">
    <citation type="submission" date="2024-06" db="EMBL/GenBank/DDBJ databases">
        <title>Sequencing and assembly of the genome of Dyadobacter sp. strain 676, a symbiont of Cyamopsis tetragonoloba.</title>
        <authorList>
            <person name="Guro P."/>
            <person name="Sazanova A."/>
            <person name="Kuznetsova I."/>
            <person name="Belimov A."/>
            <person name="Safronova V."/>
        </authorList>
    </citation>
    <scope>NUCLEOTIDE SEQUENCE</scope>
    <source>
        <strain evidence="2">676</strain>
    </source>
</reference>
<name>A0AAU8FN42_9BACT</name>
<dbReference type="PANTHER" id="PTHR47756:SF2">
    <property type="entry name" value="BLL6612 PROTEIN"/>
    <property type="match status" value="1"/>
</dbReference>
<dbReference type="EMBL" id="CP159289">
    <property type="protein sequence ID" value="XCH24973.1"/>
    <property type="molecule type" value="Genomic_DNA"/>
</dbReference>
<dbReference type="InterPro" id="IPR046531">
    <property type="entry name" value="DUF6596"/>
</dbReference>
<dbReference type="PANTHER" id="PTHR47756">
    <property type="entry name" value="BLL6612 PROTEIN-RELATED"/>
    <property type="match status" value="1"/>
</dbReference>
<dbReference type="Pfam" id="PF20239">
    <property type="entry name" value="DUF6596"/>
    <property type="match status" value="1"/>
</dbReference>
<feature type="domain" description="DUF6596" evidence="1">
    <location>
        <begin position="2"/>
        <end position="77"/>
    </location>
</feature>
<accession>A0AAU8FN42</accession>
<evidence type="ECO:0000313" key="2">
    <source>
        <dbReference type="EMBL" id="XCH24973.1"/>
    </source>
</evidence>
<protein>
    <submittedName>
        <fullName evidence="2">DUF6596 domain-containing protein</fullName>
    </submittedName>
</protein>
<dbReference type="AlphaFoldDB" id="A0AAU8FN42"/>
<sequence>MRKEICMEAIRLCVMLVENAATNKPQVNALLALMCFHASRFDARTDPSGELVLYGEQDTTRWNAVLIAKGGYFLQCAAAGDRLSRYHLEAGIAYWHTRKEDSREKWQSILDFYDQLLKLHYSPVVALNRLFALSKVKGKKAAIREMEALPPEGNHFYFALMGELYDGVDQRKAVEGLQKALQLARTAADQQTIRKRLTALQQP</sequence>
<organism evidence="2">
    <name type="scientific">Dyadobacter sp. 676</name>
    <dbReference type="NCBI Taxonomy" id="3088362"/>
    <lineage>
        <taxon>Bacteria</taxon>
        <taxon>Pseudomonadati</taxon>
        <taxon>Bacteroidota</taxon>
        <taxon>Cytophagia</taxon>
        <taxon>Cytophagales</taxon>
        <taxon>Spirosomataceae</taxon>
        <taxon>Dyadobacter</taxon>
    </lineage>
</organism>
<dbReference type="RefSeq" id="WP_353720280.1">
    <property type="nucleotide sequence ID" value="NZ_CP159289.1"/>
</dbReference>
<evidence type="ECO:0000259" key="1">
    <source>
        <dbReference type="Pfam" id="PF20239"/>
    </source>
</evidence>
<gene>
    <name evidence="2" type="ORF">ABV298_00655</name>
</gene>
<proteinExistence type="predicted"/>